<proteinExistence type="predicted"/>
<protein>
    <submittedName>
        <fullName evidence="1">Uncharacterized protein</fullName>
    </submittedName>
</protein>
<organism evidence="1">
    <name type="scientific">Vibrio phage P018-4</name>
    <dbReference type="NCBI Taxonomy" id="3229728"/>
    <lineage>
        <taxon>Viruses</taxon>
        <taxon>Duplodnaviria</taxon>
        <taxon>Heunggongvirae</taxon>
        <taxon>Uroviricota</taxon>
        <taxon>Caudoviricetes</taxon>
    </lineage>
</organism>
<reference evidence="1" key="1">
    <citation type="submission" date="2024-06" db="EMBL/GenBank/DDBJ databases">
        <authorList>
            <person name="Yang R."/>
        </authorList>
    </citation>
    <scope>NUCLEOTIDE SEQUENCE</scope>
</reference>
<dbReference type="EMBL" id="PP934186">
    <property type="protein sequence ID" value="XDG31000.1"/>
    <property type="molecule type" value="Genomic_DNA"/>
</dbReference>
<name>A0AB39AJL5_9CAUD</name>
<accession>A0AB39AJL5</accession>
<evidence type="ECO:0000313" key="1">
    <source>
        <dbReference type="EMBL" id="XDG31000.1"/>
    </source>
</evidence>
<sequence>MRNNRKIEVGQVRQVNLATESSYGDLYYIKGVYEDGYVNISFINGYREGEITSWHISSIQEDVVVM</sequence>